<evidence type="ECO:0000259" key="4">
    <source>
        <dbReference type="PROSITE" id="PS51390"/>
    </source>
</evidence>
<dbReference type="GO" id="GO:0030414">
    <property type="term" value="F:peptidase inhibitor activity"/>
    <property type="evidence" value="ECO:0007669"/>
    <property type="project" value="InterPro"/>
</dbReference>
<dbReference type="InterPro" id="IPR036116">
    <property type="entry name" value="FN3_sf"/>
</dbReference>
<dbReference type="InterPro" id="IPR008197">
    <property type="entry name" value="WAP_dom"/>
</dbReference>
<sequence length="686" mass="77195">AKVMYLTWVPMVVTIISNMVQADELLSARCQAKCLYDLEMRAKDDNELKRQLKHHIVNLCKDEANCSSCATPCREAFIDIDNCQKKICKDVRERAGCEQSCEYLQRIYAEKPGVCPQPVKVTPSDECSALCRLDGDCPEASKCCTVGCNRRCLGPWTQDPRLLPIPTRVSVQERKRKRSAVVRWVMQQMRRHHTTSNANLYVLQWRWSVRKDESTMTDWQTIMVKNKMYAIMKHLLSPGRYYMFRVAAVNVHGSLGFSASSPPFKLSKEARAPGQPRSLSLGPSSEDARGLWKQKISWTPPLSDLPIKSYILSWQKSSVEQANAYEDLMRRKSELERQGKRSTTHDDDEADSDESFAAREQLSTVVPSYETSAYVEGLLPASVYLVEVHACVDSSDGELHGEKAIVFIRTAQSSMNGSEEVSFSKVDVVTTPTSSEMPVHLDNSNVALLEIKEPYYEGGDLKTAVSWLNAKHCSPIRTTFLVRWRLLECQQNENQKRTFYDLDTSGQDWADMRVNECVAVLEELNFGCSYSVEVSRMNENELTASGHFKTESCELTPSAEPIPCGRIQDAHALWCSTDGIHMQATCTWRAPRLRTATSRTHSLVGFRIALTAPEEELNNVTIIPPHMRDVHFTHLHSSIQYTVYVQAITNTGLGDTMMTAFSIPSEQTIGFDSTFSSNGAEPSSGN</sequence>
<proteinExistence type="predicted"/>
<feature type="domain" description="Fibronectin type-III" evidence="3">
    <location>
        <begin position="165"/>
        <end position="270"/>
    </location>
</feature>
<dbReference type="SMART" id="SM00217">
    <property type="entry name" value="WAP"/>
    <property type="match status" value="1"/>
</dbReference>
<feature type="region of interest" description="Disordered" evidence="1">
    <location>
        <begin position="334"/>
        <end position="354"/>
    </location>
</feature>
<dbReference type="Gene3D" id="4.10.75.10">
    <property type="entry name" value="Elafin-like"/>
    <property type="match status" value="1"/>
</dbReference>
<organism evidence="5 6">
    <name type="scientific">Parascaris univalens</name>
    <name type="common">Nematode worm</name>
    <dbReference type="NCBI Taxonomy" id="6257"/>
    <lineage>
        <taxon>Eukaryota</taxon>
        <taxon>Metazoa</taxon>
        <taxon>Ecdysozoa</taxon>
        <taxon>Nematoda</taxon>
        <taxon>Chromadorea</taxon>
        <taxon>Rhabditida</taxon>
        <taxon>Spirurina</taxon>
        <taxon>Ascaridomorpha</taxon>
        <taxon>Ascaridoidea</taxon>
        <taxon>Ascarididae</taxon>
        <taxon>Parascaris</taxon>
    </lineage>
</organism>
<dbReference type="CDD" id="cd00199">
    <property type="entry name" value="WAP"/>
    <property type="match status" value="1"/>
</dbReference>
<dbReference type="SUPFAM" id="SSF57256">
    <property type="entry name" value="Elafin-like"/>
    <property type="match status" value="1"/>
</dbReference>
<dbReference type="InterPro" id="IPR042447">
    <property type="entry name" value="Anosmin-1"/>
</dbReference>
<feature type="signal peptide" evidence="2">
    <location>
        <begin position="1"/>
        <end position="22"/>
    </location>
</feature>
<dbReference type="Gene3D" id="2.60.40.10">
    <property type="entry name" value="Immunoglobulins"/>
    <property type="match status" value="2"/>
</dbReference>
<dbReference type="InterPro" id="IPR013783">
    <property type="entry name" value="Ig-like_fold"/>
</dbReference>
<dbReference type="Pfam" id="PF00095">
    <property type="entry name" value="WAP"/>
    <property type="match status" value="1"/>
</dbReference>
<accession>A0A915AE42</accession>
<name>A0A915AE42_PARUN</name>
<keyword evidence="5" id="KW-1185">Reference proteome</keyword>
<dbReference type="SUPFAM" id="SSF49265">
    <property type="entry name" value="Fibronectin type III"/>
    <property type="match status" value="2"/>
</dbReference>
<evidence type="ECO:0000259" key="3">
    <source>
        <dbReference type="PROSITE" id="PS50853"/>
    </source>
</evidence>
<dbReference type="InterPro" id="IPR036645">
    <property type="entry name" value="Elafin-like_sf"/>
</dbReference>
<evidence type="ECO:0000313" key="5">
    <source>
        <dbReference type="Proteomes" id="UP000887569"/>
    </source>
</evidence>
<feature type="compositionally biased region" description="Basic and acidic residues" evidence="1">
    <location>
        <begin position="334"/>
        <end position="345"/>
    </location>
</feature>
<feature type="region of interest" description="Disordered" evidence="1">
    <location>
        <begin position="267"/>
        <end position="286"/>
    </location>
</feature>
<dbReference type="CDD" id="cd00063">
    <property type="entry name" value="FN3"/>
    <property type="match status" value="1"/>
</dbReference>
<reference evidence="6" key="1">
    <citation type="submission" date="2022-11" db="UniProtKB">
        <authorList>
            <consortium name="WormBaseParasite"/>
        </authorList>
    </citation>
    <scope>IDENTIFICATION</scope>
</reference>
<evidence type="ECO:0000256" key="1">
    <source>
        <dbReference type="SAM" id="MobiDB-lite"/>
    </source>
</evidence>
<dbReference type="PROSITE" id="PS50853">
    <property type="entry name" value="FN3"/>
    <property type="match status" value="1"/>
</dbReference>
<dbReference type="GO" id="GO:0005576">
    <property type="term" value="C:extracellular region"/>
    <property type="evidence" value="ECO:0007669"/>
    <property type="project" value="InterPro"/>
</dbReference>
<dbReference type="Proteomes" id="UP000887569">
    <property type="component" value="Unplaced"/>
</dbReference>
<dbReference type="PANTHER" id="PTHR14131">
    <property type="entry name" value="ANOSMIN"/>
    <property type="match status" value="1"/>
</dbReference>
<dbReference type="InterPro" id="IPR003961">
    <property type="entry name" value="FN3_dom"/>
</dbReference>
<dbReference type="GO" id="GO:0030182">
    <property type="term" value="P:neuron differentiation"/>
    <property type="evidence" value="ECO:0007669"/>
    <property type="project" value="TreeGrafter"/>
</dbReference>
<dbReference type="GO" id="GO:0009986">
    <property type="term" value="C:cell surface"/>
    <property type="evidence" value="ECO:0007669"/>
    <property type="project" value="TreeGrafter"/>
</dbReference>
<dbReference type="SMART" id="SM00060">
    <property type="entry name" value="FN3"/>
    <property type="match status" value="3"/>
</dbReference>
<dbReference type="PROSITE" id="PS51390">
    <property type="entry name" value="WAP"/>
    <property type="match status" value="1"/>
</dbReference>
<keyword evidence="2" id="KW-0732">Signal</keyword>
<dbReference type="WBParaSite" id="PgR005X_g048_t01">
    <property type="protein sequence ID" value="PgR005X_g048_t01"/>
    <property type="gene ID" value="PgR005X_g048"/>
</dbReference>
<feature type="chain" id="PRO_5036848640" evidence="2">
    <location>
        <begin position="23"/>
        <end position="686"/>
    </location>
</feature>
<evidence type="ECO:0000256" key="2">
    <source>
        <dbReference type="SAM" id="SignalP"/>
    </source>
</evidence>
<dbReference type="AlphaFoldDB" id="A0A915AE42"/>
<evidence type="ECO:0000313" key="6">
    <source>
        <dbReference type="WBParaSite" id="PgR005X_g048_t01"/>
    </source>
</evidence>
<dbReference type="PANTHER" id="PTHR14131:SF5">
    <property type="entry name" value="ANOSMIN-1"/>
    <property type="match status" value="1"/>
</dbReference>
<protein>
    <submittedName>
        <fullName evidence="6">Uncharacterized protein</fullName>
    </submittedName>
</protein>
<feature type="domain" description="WAP" evidence="4">
    <location>
        <begin position="108"/>
        <end position="156"/>
    </location>
</feature>